<name>A0A9D1D8U2_9FIRM</name>
<proteinExistence type="predicted"/>
<dbReference type="GO" id="GO:0016491">
    <property type="term" value="F:oxidoreductase activity"/>
    <property type="evidence" value="ECO:0007669"/>
    <property type="project" value="UniProtKB-KW"/>
</dbReference>
<protein>
    <submittedName>
        <fullName evidence="5">FAD-binding protein</fullName>
    </submittedName>
</protein>
<dbReference type="Proteomes" id="UP000886757">
    <property type="component" value="Unassembled WGS sequence"/>
</dbReference>
<evidence type="ECO:0000259" key="4">
    <source>
        <dbReference type="Pfam" id="PF21688"/>
    </source>
</evidence>
<dbReference type="Pfam" id="PF00890">
    <property type="entry name" value="FAD_binding_2"/>
    <property type="match status" value="1"/>
</dbReference>
<reference evidence="5" key="2">
    <citation type="journal article" date="2021" name="PeerJ">
        <title>Extensive microbial diversity within the chicken gut microbiome revealed by metagenomics and culture.</title>
        <authorList>
            <person name="Gilroy R."/>
            <person name="Ravi A."/>
            <person name="Getino M."/>
            <person name="Pursley I."/>
            <person name="Horton D.L."/>
            <person name="Alikhan N.F."/>
            <person name="Baker D."/>
            <person name="Gharbi K."/>
            <person name="Hall N."/>
            <person name="Watson M."/>
            <person name="Adriaenssens E.M."/>
            <person name="Foster-Nyarko E."/>
            <person name="Jarju S."/>
            <person name="Secka A."/>
            <person name="Antonio M."/>
            <person name="Oren A."/>
            <person name="Chaudhuri R.R."/>
            <person name="La Ragione R."/>
            <person name="Hildebrand F."/>
            <person name="Pallen M.J."/>
        </authorList>
    </citation>
    <scope>NUCLEOTIDE SEQUENCE</scope>
    <source>
        <strain evidence="5">ChiSjej4B22-8148</strain>
    </source>
</reference>
<dbReference type="PANTHER" id="PTHR42842">
    <property type="entry name" value="FAD/NAD(P)-BINDING OXIDOREDUCTASE"/>
    <property type="match status" value="1"/>
</dbReference>
<dbReference type="InterPro" id="IPR049516">
    <property type="entry name" value="FAD-depend_C"/>
</dbReference>
<feature type="domain" description="FAD-dependent oxidoreductase 2 FAD-binding" evidence="3">
    <location>
        <begin position="105"/>
        <end position="136"/>
    </location>
</feature>
<dbReference type="PIRSF" id="PIRSF038984">
    <property type="entry name" value="FAD_binding_protein"/>
    <property type="match status" value="1"/>
</dbReference>
<dbReference type="SUPFAM" id="SSF51905">
    <property type="entry name" value="FAD/NAD(P)-binding domain"/>
    <property type="match status" value="1"/>
</dbReference>
<comment type="caution">
    <text evidence="5">The sequence shown here is derived from an EMBL/GenBank/DDBJ whole genome shotgun (WGS) entry which is preliminary data.</text>
</comment>
<feature type="domain" description="FAD-dependent protein C-terminal" evidence="4">
    <location>
        <begin position="290"/>
        <end position="483"/>
    </location>
</feature>
<reference evidence="5" key="1">
    <citation type="submission" date="2020-10" db="EMBL/GenBank/DDBJ databases">
        <authorList>
            <person name="Gilroy R."/>
        </authorList>
    </citation>
    <scope>NUCLEOTIDE SEQUENCE</scope>
    <source>
        <strain evidence="5">ChiSjej4B22-8148</strain>
    </source>
</reference>
<dbReference type="Gene3D" id="3.50.50.60">
    <property type="entry name" value="FAD/NAD(P)-binding domain"/>
    <property type="match status" value="2"/>
</dbReference>
<keyword evidence="1" id="KW-0285">Flavoprotein</keyword>
<evidence type="ECO:0000256" key="1">
    <source>
        <dbReference type="ARBA" id="ARBA00022630"/>
    </source>
</evidence>
<gene>
    <name evidence="5" type="ORF">IAB31_02345</name>
</gene>
<accession>A0A9D1D8U2</accession>
<dbReference type="InterPro" id="IPR028348">
    <property type="entry name" value="FAD-binding_protein"/>
</dbReference>
<evidence type="ECO:0000259" key="3">
    <source>
        <dbReference type="Pfam" id="PF00890"/>
    </source>
</evidence>
<dbReference type="PRINTS" id="PR00419">
    <property type="entry name" value="ADXRDTASE"/>
</dbReference>
<dbReference type="InterPro" id="IPR003953">
    <property type="entry name" value="FAD-dep_OxRdtase_2_FAD-bd"/>
</dbReference>
<dbReference type="EMBL" id="DVGK01000031">
    <property type="protein sequence ID" value="HIR12747.1"/>
    <property type="molecule type" value="Genomic_DNA"/>
</dbReference>
<dbReference type="AlphaFoldDB" id="A0A9D1D8U2"/>
<evidence type="ECO:0000313" key="6">
    <source>
        <dbReference type="Proteomes" id="UP000886757"/>
    </source>
</evidence>
<dbReference type="Gene3D" id="3.30.70.2700">
    <property type="match status" value="1"/>
</dbReference>
<dbReference type="Pfam" id="PF21688">
    <property type="entry name" value="FAD-depend_C"/>
    <property type="match status" value="1"/>
</dbReference>
<keyword evidence="2" id="KW-0560">Oxidoreductase</keyword>
<evidence type="ECO:0000313" key="5">
    <source>
        <dbReference type="EMBL" id="HIR12747.1"/>
    </source>
</evidence>
<organism evidence="5 6">
    <name type="scientific">Candidatus Choladousia intestinavium</name>
    <dbReference type="NCBI Taxonomy" id="2840727"/>
    <lineage>
        <taxon>Bacteria</taxon>
        <taxon>Bacillati</taxon>
        <taxon>Bacillota</taxon>
        <taxon>Clostridia</taxon>
        <taxon>Lachnospirales</taxon>
        <taxon>Lachnospiraceae</taxon>
        <taxon>Lachnospiraceae incertae sedis</taxon>
        <taxon>Candidatus Choladousia</taxon>
    </lineage>
</organism>
<sequence>MKIRIQDLKMKPDHTQDELTWKIKKILRIKNEPFRYQVVRRSIDARKKPEIYYIYTLDVSAAHPERYVKNQKKGGREKLSLLRQNTYQFPFRPREAQDGASPSPVIVGSGPAGLFCALMLARAGERPIVLERGQSVEKRQKTVEEFWKTGKLNLNSNVQFGEGGAGTFSDGKLNTLIKDPDGRIRYVLETFAQAGAGSEILWEQKPHIGTDVLINVVKNLREEILALGGIFLFESCMTGLAPLENGSWLLEINHGESSLTAGHVILAVGHSARDTLRMLYKRKLKMEPKSFAVGLRAEHPQSWINEAMYGKDCPYELGAAPYKVTHKCSDGRGVYSFCMCPGGYVVNASSQEGRLAVNGMSYHDRTGENANSAIVVTVSPQDYGGEGPLAGMLFQERLEETAFALGKGKIPLQRFEDFCEGRITTEPGKIMPQTKGAYSFANLRSLLPEELNLDLIEGMRAFEKRIPGFSDPDTLLSGVESRTSSPVRICRDENCRGSLAGIYPCGEGAGYAGGITSAAVDGIRVAEAVCRDLRKDE</sequence>
<evidence type="ECO:0000256" key="2">
    <source>
        <dbReference type="ARBA" id="ARBA00023002"/>
    </source>
</evidence>
<dbReference type="InterPro" id="IPR036188">
    <property type="entry name" value="FAD/NAD-bd_sf"/>
</dbReference>
<dbReference type="PANTHER" id="PTHR42842:SF3">
    <property type="entry name" value="FAD_NAD(P)-BINDING OXIDOREDUCTASE FAMILY PROTEIN"/>
    <property type="match status" value="1"/>
</dbReference>